<name>A0ABW7I2P2_9ACTN</name>
<dbReference type="Proteomes" id="UP001607069">
    <property type="component" value="Unassembled WGS sequence"/>
</dbReference>
<dbReference type="InterPro" id="IPR027417">
    <property type="entry name" value="P-loop_NTPase"/>
</dbReference>
<feature type="domain" description="ATPase dynein-related AAA" evidence="1">
    <location>
        <begin position="83"/>
        <end position="221"/>
    </location>
</feature>
<evidence type="ECO:0000313" key="3">
    <source>
        <dbReference type="Proteomes" id="UP001607069"/>
    </source>
</evidence>
<organism evidence="2 3">
    <name type="scientific">Streptomyces chitinivorans</name>
    <dbReference type="NCBI Taxonomy" id="1257027"/>
    <lineage>
        <taxon>Bacteria</taxon>
        <taxon>Bacillati</taxon>
        <taxon>Actinomycetota</taxon>
        <taxon>Actinomycetes</taxon>
        <taxon>Kitasatosporales</taxon>
        <taxon>Streptomycetaceae</taxon>
        <taxon>Streptomyces</taxon>
    </lineage>
</organism>
<dbReference type="Gene3D" id="3.40.50.300">
    <property type="entry name" value="P-loop containing nucleotide triphosphate hydrolases"/>
    <property type="match status" value="1"/>
</dbReference>
<dbReference type="PANTHER" id="PTHR42759">
    <property type="entry name" value="MOXR FAMILY PROTEIN"/>
    <property type="match status" value="1"/>
</dbReference>
<protein>
    <submittedName>
        <fullName evidence="2">AAA family ATPase</fullName>
    </submittedName>
</protein>
<proteinExistence type="predicted"/>
<evidence type="ECO:0000259" key="1">
    <source>
        <dbReference type="Pfam" id="PF07728"/>
    </source>
</evidence>
<gene>
    <name evidence="2" type="ORF">ACG5V6_28230</name>
</gene>
<sequence>MTATSAPAALRPHAEETFAEELGALAAADDRPRPERWRLSPWAVATYLLGGTLPDGTVVSPKYVGPRRIVEVAVATLATDRALLLLGVPGTAKTWMSEHLAAAVSGDSTLLVQGTAGTAEEAVRYGWNYARLLAEGPSRGALVPSPVMRAMSGGAVARVEELTRMPADVQDTLITILSEKTLPIPELGEEVQAVRGFNLIATANDRDRGVNELSSALRRRFNTVVLPLPGTPEEEVDIVARRVEQIGRSLDLPAVPDGVDEIRRVVTVFRELRDGVTLDGRTRVKSPSGTLSTAEAISVVTGGLSLAAHFGDGVLRADDVAAGVLGAVVRDPAADRVVWQEYLEAVVREREGWKDFYRACREAGA</sequence>
<dbReference type="InterPro" id="IPR011704">
    <property type="entry name" value="ATPase_dyneun-rel_AAA"/>
</dbReference>
<dbReference type="SUPFAM" id="SSF52540">
    <property type="entry name" value="P-loop containing nucleoside triphosphate hydrolases"/>
    <property type="match status" value="1"/>
</dbReference>
<dbReference type="PANTHER" id="PTHR42759:SF1">
    <property type="entry name" value="MAGNESIUM-CHELATASE SUBUNIT CHLD"/>
    <property type="match status" value="1"/>
</dbReference>
<comment type="caution">
    <text evidence="2">The sequence shown here is derived from an EMBL/GenBank/DDBJ whole genome shotgun (WGS) entry which is preliminary data.</text>
</comment>
<dbReference type="RefSeq" id="WP_279948420.1">
    <property type="nucleotide sequence ID" value="NZ_BAABEN010000003.1"/>
</dbReference>
<accession>A0ABW7I2P2</accession>
<evidence type="ECO:0000313" key="2">
    <source>
        <dbReference type="EMBL" id="MFH0252081.1"/>
    </source>
</evidence>
<dbReference type="Pfam" id="PF07728">
    <property type="entry name" value="AAA_5"/>
    <property type="match status" value="1"/>
</dbReference>
<dbReference type="EMBL" id="JBIHMK010000213">
    <property type="protein sequence ID" value="MFH0252081.1"/>
    <property type="molecule type" value="Genomic_DNA"/>
</dbReference>
<reference evidence="2 3" key="1">
    <citation type="submission" date="2024-10" db="EMBL/GenBank/DDBJ databases">
        <authorList>
            <person name="Cho J.-C."/>
        </authorList>
    </citation>
    <scope>NUCLEOTIDE SEQUENCE [LARGE SCALE GENOMIC DNA]</scope>
    <source>
        <strain evidence="2 3">KCTC29696</strain>
    </source>
</reference>
<dbReference type="InterPro" id="IPR050764">
    <property type="entry name" value="CbbQ/NirQ/NorQ/GpvN"/>
</dbReference>
<keyword evidence="3" id="KW-1185">Reference proteome</keyword>